<keyword evidence="2" id="KW-1185">Reference proteome</keyword>
<proteinExistence type="predicted"/>
<protein>
    <submittedName>
        <fullName evidence="1">Uncharacterized protein</fullName>
    </submittedName>
</protein>
<evidence type="ECO:0000313" key="1">
    <source>
        <dbReference type="EMBL" id="GIY77687.1"/>
    </source>
</evidence>
<accession>A0AAV4W4T3</accession>
<sequence length="113" mass="13258">MVFVGIWHVTKALPSSLNPQRQLMRSICVFYQRKLQKSNYLPIFEKKIPLTSSAVYDIFHWMILVRGCRERETDQINGGKGTENSITHFRRHRGNHWSCQKNLPSFAPLEEGR</sequence>
<name>A0AAV4W4T3_9ARAC</name>
<reference evidence="1 2" key="1">
    <citation type="submission" date="2021-06" db="EMBL/GenBank/DDBJ databases">
        <title>Caerostris darwini draft genome.</title>
        <authorList>
            <person name="Kono N."/>
            <person name="Arakawa K."/>
        </authorList>
    </citation>
    <scope>NUCLEOTIDE SEQUENCE [LARGE SCALE GENOMIC DNA]</scope>
</reference>
<dbReference type="AlphaFoldDB" id="A0AAV4W4T3"/>
<comment type="caution">
    <text evidence="1">The sequence shown here is derived from an EMBL/GenBank/DDBJ whole genome shotgun (WGS) entry which is preliminary data.</text>
</comment>
<gene>
    <name evidence="1" type="ORF">CDAR_431431</name>
</gene>
<evidence type="ECO:0000313" key="2">
    <source>
        <dbReference type="Proteomes" id="UP001054837"/>
    </source>
</evidence>
<dbReference type="Proteomes" id="UP001054837">
    <property type="component" value="Unassembled WGS sequence"/>
</dbReference>
<organism evidence="1 2">
    <name type="scientific">Caerostris darwini</name>
    <dbReference type="NCBI Taxonomy" id="1538125"/>
    <lineage>
        <taxon>Eukaryota</taxon>
        <taxon>Metazoa</taxon>
        <taxon>Ecdysozoa</taxon>
        <taxon>Arthropoda</taxon>
        <taxon>Chelicerata</taxon>
        <taxon>Arachnida</taxon>
        <taxon>Araneae</taxon>
        <taxon>Araneomorphae</taxon>
        <taxon>Entelegynae</taxon>
        <taxon>Araneoidea</taxon>
        <taxon>Araneidae</taxon>
        <taxon>Caerostris</taxon>
    </lineage>
</organism>
<dbReference type="EMBL" id="BPLQ01014155">
    <property type="protein sequence ID" value="GIY77687.1"/>
    <property type="molecule type" value="Genomic_DNA"/>
</dbReference>